<evidence type="ECO:0000313" key="2">
    <source>
        <dbReference type="EMBL" id="OGM02527.1"/>
    </source>
</evidence>
<accession>A0A1F7WIY9</accession>
<evidence type="ECO:0000256" key="1">
    <source>
        <dbReference type="SAM" id="MobiDB-lite"/>
    </source>
</evidence>
<name>A0A1F7WIY9_9BACT</name>
<feature type="compositionally biased region" description="Basic and acidic residues" evidence="1">
    <location>
        <begin position="18"/>
        <end position="38"/>
    </location>
</feature>
<organism evidence="2 3">
    <name type="scientific">Candidatus Woesebacteria bacterium GWA1_41_8</name>
    <dbReference type="NCBI Taxonomy" id="1802471"/>
    <lineage>
        <taxon>Bacteria</taxon>
        <taxon>Candidatus Woeseibacteriota</taxon>
    </lineage>
</organism>
<sequence>MAKPDKGQEDQYGYGGDKSQEGLDQRGDLLSQYDKEDAAIDTNSDPGEVDEAWSDAAAEGDDG</sequence>
<proteinExistence type="predicted"/>
<feature type="compositionally biased region" description="Acidic residues" evidence="1">
    <location>
        <begin position="47"/>
        <end position="63"/>
    </location>
</feature>
<reference evidence="2 3" key="1">
    <citation type="journal article" date="2016" name="Nat. Commun.">
        <title>Thousands of microbial genomes shed light on interconnected biogeochemical processes in an aquifer system.</title>
        <authorList>
            <person name="Anantharaman K."/>
            <person name="Brown C.T."/>
            <person name="Hug L.A."/>
            <person name="Sharon I."/>
            <person name="Castelle C.J."/>
            <person name="Probst A.J."/>
            <person name="Thomas B.C."/>
            <person name="Singh A."/>
            <person name="Wilkins M.J."/>
            <person name="Karaoz U."/>
            <person name="Brodie E.L."/>
            <person name="Williams K.H."/>
            <person name="Hubbard S.S."/>
            <person name="Banfield J.F."/>
        </authorList>
    </citation>
    <scope>NUCLEOTIDE SEQUENCE [LARGE SCALE GENOMIC DNA]</scope>
</reference>
<comment type="caution">
    <text evidence="2">The sequence shown here is derived from an EMBL/GenBank/DDBJ whole genome shotgun (WGS) entry which is preliminary data.</text>
</comment>
<protein>
    <submittedName>
        <fullName evidence="2">Uncharacterized protein</fullName>
    </submittedName>
</protein>
<dbReference type="EMBL" id="MGFJ01000020">
    <property type="protein sequence ID" value="OGM02527.1"/>
    <property type="molecule type" value="Genomic_DNA"/>
</dbReference>
<dbReference type="AlphaFoldDB" id="A0A1F7WIY9"/>
<dbReference type="Proteomes" id="UP000176198">
    <property type="component" value="Unassembled WGS sequence"/>
</dbReference>
<gene>
    <name evidence="2" type="ORF">A2115_00915</name>
</gene>
<evidence type="ECO:0000313" key="3">
    <source>
        <dbReference type="Proteomes" id="UP000176198"/>
    </source>
</evidence>
<feature type="region of interest" description="Disordered" evidence="1">
    <location>
        <begin position="1"/>
        <end position="63"/>
    </location>
</feature>